<evidence type="ECO:0000313" key="4">
    <source>
        <dbReference type="Proteomes" id="UP000067476"/>
    </source>
</evidence>
<sequence>MSKKDIKIEELAKKRLEEVKKSNELMGIDENIKDSYFVPSRKNPKNKNELLDIQVQKLITPRKKKTLPFSKDQKKEIEHTITLVKNEFKEKEKNEERFEKQLAKERNKVEKLITKSSKKLSSLIKTDNFDIEEVESTLELHDNYLKKMEEIEDGINTLVLKNPNLPLKERRKFIYKRAYNAETERARKLLIMKKNNTMNWADQNYVEEKKGPKRGPSGWKERLGLEEEEDN</sequence>
<dbReference type="Proteomes" id="UP000067476">
    <property type="component" value="Chromosome"/>
</dbReference>
<gene>
    <name evidence="3" type="ORF">SLITO_v1c01480</name>
</gene>
<dbReference type="OrthoDB" id="389357at2"/>
<evidence type="ECO:0000256" key="2">
    <source>
        <dbReference type="SAM" id="MobiDB-lite"/>
    </source>
</evidence>
<dbReference type="STRING" id="216942.SLITO_v1c01480"/>
<feature type="region of interest" description="Disordered" evidence="2">
    <location>
        <begin position="203"/>
        <end position="231"/>
    </location>
</feature>
<protein>
    <submittedName>
        <fullName evidence="3">Uncharacterized protein</fullName>
    </submittedName>
</protein>
<accession>A0A0K1W0I6</accession>
<dbReference type="KEGG" id="sll:SLITO_v1c01480"/>
<evidence type="ECO:0000313" key="3">
    <source>
        <dbReference type="EMBL" id="AKX33814.1"/>
    </source>
</evidence>
<dbReference type="PATRIC" id="fig|216942.3.peg.148"/>
<organism evidence="3 4">
    <name type="scientific">Spiroplasma litorale</name>
    <dbReference type="NCBI Taxonomy" id="216942"/>
    <lineage>
        <taxon>Bacteria</taxon>
        <taxon>Bacillati</taxon>
        <taxon>Mycoplasmatota</taxon>
        <taxon>Mollicutes</taxon>
        <taxon>Entomoplasmatales</taxon>
        <taxon>Spiroplasmataceae</taxon>
        <taxon>Spiroplasma</taxon>
    </lineage>
</organism>
<dbReference type="EMBL" id="CP012357">
    <property type="protein sequence ID" value="AKX33814.1"/>
    <property type="molecule type" value="Genomic_DNA"/>
</dbReference>
<evidence type="ECO:0000256" key="1">
    <source>
        <dbReference type="SAM" id="Coils"/>
    </source>
</evidence>
<feature type="coiled-coil region" evidence="1">
    <location>
        <begin position="74"/>
        <end position="115"/>
    </location>
</feature>
<reference evidence="3 4" key="1">
    <citation type="journal article" date="2015" name="Genome Announc.">
        <title>Complete Genome Sequence of Spiroplasma litorale TN-1T (DSM 21781), a Bacterium Isolated from a Green-Eyed Horsefly (Tabanus nigrovittatus).</title>
        <authorList>
            <person name="Lo W.S."/>
            <person name="Lai Y.C."/>
            <person name="Lien Y.W."/>
            <person name="Wang T.H."/>
            <person name="Kuo C.H."/>
        </authorList>
    </citation>
    <scope>NUCLEOTIDE SEQUENCE [LARGE SCALE GENOMIC DNA]</scope>
    <source>
        <strain evidence="3 4">TN-1</strain>
    </source>
</reference>
<dbReference type="RefSeq" id="WP_075057911.1">
    <property type="nucleotide sequence ID" value="NZ_CP012357.1"/>
</dbReference>
<proteinExistence type="predicted"/>
<name>A0A0K1W0I6_9MOLU</name>
<dbReference type="AlphaFoldDB" id="A0A0K1W0I6"/>
<keyword evidence="1" id="KW-0175">Coiled coil</keyword>
<keyword evidence="4" id="KW-1185">Reference proteome</keyword>